<organism evidence="1 2">
    <name type="scientific">Larkinella bovis</name>
    <dbReference type="NCBI Taxonomy" id="683041"/>
    <lineage>
        <taxon>Bacteria</taxon>
        <taxon>Pseudomonadati</taxon>
        <taxon>Bacteroidota</taxon>
        <taxon>Cytophagia</taxon>
        <taxon>Cytophagales</taxon>
        <taxon>Spirosomataceae</taxon>
        <taxon>Larkinella</taxon>
    </lineage>
</organism>
<dbReference type="RefSeq" id="WP_379849063.1">
    <property type="nucleotide sequence ID" value="NZ_JBHSMA010000009.1"/>
</dbReference>
<evidence type="ECO:0000313" key="2">
    <source>
        <dbReference type="Proteomes" id="UP001596106"/>
    </source>
</evidence>
<sequence>MKRRPLQSFALLLLGLTAITVYSLFRPKPQYELRTLNSPTGWGYRIVLNGKPVIDQPTVPGQSGQRGFVSEALARRVGERVVSKLKLGQFPPTLTPAELNQLGVPIQ</sequence>
<gene>
    <name evidence="1" type="ORF">ACFPMF_21905</name>
</gene>
<comment type="caution">
    <text evidence="1">The sequence shown here is derived from an EMBL/GenBank/DDBJ whole genome shotgun (WGS) entry which is preliminary data.</text>
</comment>
<dbReference type="EMBL" id="JBHSMA010000009">
    <property type="protein sequence ID" value="MFC5411994.1"/>
    <property type="molecule type" value="Genomic_DNA"/>
</dbReference>
<dbReference type="Proteomes" id="UP001596106">
    <property type="component" value="Unassembled WGS sequence"/>
</dbReference>
<proteinExistence type="predicted"/>
<evidence type="ECO:0000313" key="1">
    <source>
        <dbReference type="EMBL" id="MFC5411994.1"/>
    </source>
</evidence>
<protein>
    <submittedName>
        <fullName evidence="1">DUF4907 domain-containing protein</fullName>
    </submittedName>
</protein>
<name>A0ABW0IGG7_9BACT</name>
<accession>A0ABW0IGG7</accession>
<reference evidence="2" key="1">
    <citation type="journal article" date="2019" name="Int. J. Syst. Evol. Microbiol.">
        <title>The Global Catalogue of Microorganisms (GCM) 10K type strain sequencing project: providing services to taxonomists for standard genome sequencing and annotation.</title>
        <authorList>
            <consortium name="The Broad Institute Genomics Platform"/>
            <consortium name="The Broad Institute Genome Sequencing Center for Infectious Disease"/>
            <person name="Wu L."/>
            <person name="Ma J."/>
        </authorList>
    </citation>
    <scope>NUCLEOTIDE SEQUENCE [LARGE SCALE GENOMIC DNA]</scope>
    <source>
        <strain evidence="2">CCUG 55250</strain>
    </source>
</reference>
<dbReference type="Pfam" id="PF16250">
    <property type="entry name" value="DUF4907"/>
    <property type="match status" value="1"/>
</dbReference>
<dbReference type="InterPro" id="IPR032593">
    <property type="entry name" value="DUF4907"/>
</dbReference>
<keyword evidence="2" id="KW-1185">Reference proteome</keyword>